<dbReference type="GO" id="GO:0005730">
    <property type="term" value="C:nucleolus"/>
    <property type="evidence" value="ECO:0007669"/>
    <property type="project" value="TreeGrafter"/>
</dbReference>
<evidence type="ECO:0000259" key="1">
    <source>
        <dbReference type="PROSITE" id="PS50833"/>
    </source>
</evidence>
<reference evidence="2 3" key="1">
    <citation type="submission" date="2016-02" db="EMBL/GenBank/DDBJ databases">
        <title>Discovery of a natural microsporidian pathogen with a broad tissue tropism in Caenorhabditis elegans.</title>
        <authorList>
            <person name="Luallen R.J."/>
            <person name="Reinke A.W."/>
            <person name="Tong L."/>
            <person name="Botts M.R."/>
            <person name="Felix M.-A."/>
            <person name="Troemel E.R."/>
        </authorList>
    </citation>
    <scope>NUCLEOTIDE SEQUENCE [LARGE SCALE GENOMIC DNA]</scope>
    <source>
        <strain evidence="2 3">JUm2807</strain>
    </source>
</reference>
<dbReference type="EMBL" id="LTDL01000019">
    <property type="protein sequence ID" value="OAG31348.1"/>
    <property type="molecule type" value="Genomic_DNA"/>
</dbReference>
<name>A0A177EHJ5_9MICR</name>
<keyword evidence="3" id="KW-1185">Reference proteome</keyword>
<dbReference type="RefSeq" id="XP_067545044.1">
    <property type="nucleotide sequence ID" value="XM_067689244.1"/>
</dbReference>
<dbReference type="GeneID" id="93648176"/>
<dbReference type="GO" id="GO:0042134">
    <property type="term" value="F:rRNA primary transcript binding"/>
    <property type="evidence" value="ECO:0007669"/>
    <property type="project" value="InterPro"/>
</dbReference>
<dbReference type="AlphaFoldDB" id="A0A177EHJ5"/>
<dbReference type="Pfam" id="PF04427">
    <property type="entry name" value="Brix"/>
    <property type="match status" value="1"/>
</dbReference>
<dbReference type="OrthoDB" id="264354at2759"/>
<evidence type="ECO:0000313" key="2">
    <source>
        <dbReference type="EMBL" id="OAG31348.1"/>
    </source>
</evidence>
<dbReference type="SUPFAM" id="SSF52954">
    <property type="entry name" value="Class II aaRS ABD-related"/>
    <property type="match status" value="1"/>
</dbReference>
<evidence type="ECO:0000313" key="3">
    <source>
        <dbReference type="Proteomes" id="UP000185944"/>
    </source>
</evidence>
<gene>
    <name evidence="2" type="ORF">NEDG_01826</name>
</gene>
<dbReference type="PANTHER" id="PTHR22734">
    <property type="entry name" value="U3 SMALL NUCLEOLAR RIBONUCLEOPROTEIN PROTEIN IMP4"/>
    <property type="match status" value="1"/>
</dbReference>
<dbReference type="GO" id="GO:0000460">
    <property type="term" value="P:maturation of 5.8S rRNA"/>
    <property type="evidence" value="ECO:0007669"/>
    <property type="project" value="TreeGrafter"/>
</dbReference>
<sequence>MKIILTSSNTKLTPENKTLLQDLEGLFPTAEPIPRRNRHFSQFLKEEAEGEALIIRLDQVDVTRKRLLLIRKDASGELTTSSYSVVSFVLCKNLGGTVDSGHMPEITLTNFDDSENDQRTIRDIEAIFGEENPAFEGRQVVSFTKKRGFIICRKHRYIIRLPEDPAGTEKVRFDEIGPRLAIKLQAVDVDNAYIFKHTKNVKLKD</sequence>
<dbReference type="GO" id="GO:0000470">
    <property type="term" value="P:maturation of LSU-rRNA"/>
    <property type="evidence" value="ECO:0007669"/>
    <property type="project" value="TreeGrafter"/>
</dbReference>
<dbReference type="Proteomes" id="UP000185944">
    <property type="component" value="Unassembled WGS sequence"/>
</dbReference>
<dbReference type="InterPro" id="IPR044281">
    <property type="entry name" value="IMP4/RPF1"/>
</dbReference>
<dbReference type="VEuPathDB" id="MicrosporidiaDB:NEDG_01826"/>
<dbReference type="STRING" id="1805483.A0A177EHJ5"/>
<organism evidence="2 3">
    <name type="scientific">Nematocida displodere</name>
    <dbReference type="NCBI Taxonomy" id="1805483"/>
    <lineage>
        <taxon>Eukaryota</taxon>
        <taxon>Fungi</taxon>
        <taxon>Fungi incertae sedis</taxon>
        <taxon>Microsporidia</taxon>
        <taxon>Nematocida</taxon>
    </lineage>
</organism>
<comment type="caution">
    <text evidence="2">The sequence shown here is derived from an EMBL/GenBank/DDBJ whole genome shotgun (WGS) entry which is preliminary data.</text>
</comment>
<protein>
    <submittedName>
        <fullName evidence="2">Ribosome production factor 1</fullName>
    </submittedName>
</protein>
<accession>A0A177EHJ5</accession>
<proteinExistence type="predicted"/>
<dbReference type="InterPro" id="IPR007109">
    <property type="entry name" value="Brix"/>
</dbReference>
<dbReference type="GO" id="GO:0030687">
    <property type="term" value="C:preribosome, large subunit precursor"/>
    <property type="evidence" value="ECO:0007669"/>
    <property type="project" value="TreeGrafter"/>
</dbReference>
<dbReference type="PANTHER" id="PTHR22734:SF3">
    <property type="entry name" value="RIBOSOME PRODUCTION FACTOR 1"/>
    <property type="match status" value="1"/>
</dbReference>
<feature type="domain" description="Brix" evidence="1">
    <location>
        <begin position="2"/>
        <end position="193"/>
    </location>
</feature>
<dbReference type="PROSITE" id="PS50833">
    <property type="entry name" value="BRIX"/>
    <property type="match status" value="1"/>
</dbReference>
<dbReference type="SMART" id="SM00879">
    <property type="entry name" value="Brix"/>
    <property type="match status" value="1"/>
</dbReference>